<dbReference type="Proteomes" id="UP000033551">
    <property type="component" value="Unassembled WGS sequence"/>
</dbReference>
<dbReference type="EC" id="5.4.99.61" evidence="6"/>
<dbReference type="InterPro" id="IPR003722">
    <property type="entry name" value="Cbl_synth_CobH/CbiC"/>
</dbReference>
<keyword evidence="3" id="KW-0169">Cobalamin biosynthesis</keyword>
<dbReference type="GO" id="GO:0016993">
    <property type="term" value="F:precorrin-8X methylmutase activity"/>
    <property type="evidence" value="ECO:0007669"/>
    <property type="project" value="UniProtKB-EC"/>
</dbReference>
<evidence type="ECO:0000313" key="6">
    <source>
        <dbReference type="EMBL" id="KJY22040.1"/>
    </source>
</evidence>
<sequence>MSEYTVFEYEKDGAAIYRQSFATIRAEADLSGLPASVAQVAVRMIHACGMTDLPQDLGYTPEVVLRARAALHAGAPILCDVQMVASGVTRKRLPAGNEVICTLSDPAVPALAAKMGTTRSAAALEVWRDRGLLENSVIAVGNAPTALFRLLEMIEEGAPRPAAVIGVPVGFIGAAESKDALAAHPSGLDHLIVRGRRGGSAIAAAAVNAIASEEE</sequence>
<evidence type="ECO:0000256" key="3">
    <source>
        <dbReference type="ARBA" id="ARBA00022573"/>
    </source>
</evidence>
<reference evidence="6 7" key="1">
    <citation type="submission" date="2015-02" db="EMBL/GenBank/DDBJ databases">
        <authorList>
            <person name="Ju K.-S."/>
            <person name="Doroghazi J.R."/>
            <person name="Metcalf W."/>
        </authorList>
    </citation>
    <scope>NUCLEOTIDE SEQUENCE [LARGE SCALE GENOMIC DNA]</scope>
    <source>
        <strain evidence="6 7">NRRL ISP-5550</strain>
    </source>
</reference>
<evidence type="ECO:0000259" key="5">
    <source>
        <dbReference type="Pfam" id="PF02570"/>
    </source>
</evidence>
<dbReference type="NCBIfam" id="NF006136">
    <property type="entry name" value="PRK08285.1"/>
    <property type="match status" value="1"/>
</dbReference>
<accession>A0A0F4IJ40</accession>
<dbReference type="eggNOG" id="COG2082">
    <property type="taxonomic scope" value="Bacteria"/>
</dbReference>
<keyword evidence="7" id="KW-1185">Reference proteome</keyword>
<evidence type="ECO:0000256" key="2">
    <source>
        <dbReference type="ARBA" id="ARBA00009774"/>
    </source>
</evidence>
<dbReference type="RefSeq" id="WP_045952252.1">
    <property type="nucleotide sequence ID" value="NZ_JZWV01001433.1"/>
</dbReference>
<dbReference type="STRING" id="68223.GCA_002028425_05552"/>
<dbReference type="Pfam" id="PF02570">
    <property type="entry name" value="CbiC"/>
    <property type="match status" value="1"/>
</dbReference>
<dbReference type="AlphaFoldDB" id="A0A0F4IJ40"/>
<comment type="caution">
    <text evidence="6">The sequence shown here is derived from an EMBL/GenBank/DDBJ whole genome shotgun (WGS) entry which is preliminary data.</text>
</comment>
<evidence type="ECO:0000256" key="4">
    <source>
        <dbReference type="ARBA" id="ARBA00023235"/>
    </source>
</evidence>
<dbReference type="EMBL" id="JZWV01001433">
    <property type="protein sequence ID" value="KJY22040.1"/>
    <property type="molecule type" value="Genomic_DNA"/>
</dbReference>
<dbReference type="InterPro" id="IPR036588">
    <property type="entry name" value="CobH/CbiC_sf"/>
</dbReference>
<dbReference type="GO" id="GO:0009236">
    <property type="term" value="P:cobalamin biosynthetic process"/>
    <property type="evidence" value="ECO:0007669"/>
    <property type="project" value="UniProtKB-UniPathway"/>
</dbReference>
<comment type="similarity">
    <text evidence="2">Belongs to the CobH/CbiC family.</text>
</comment>
<keyword evidence="4 6" id="KW-0413">Isomerase</keyword>
<dbReference type="PANTHER" id="PTHR43588">
    <property type="entry name" value="COBALT-PRECORRIN-8 METHYLMUTASE"/>
    <property type="match status" value="1"/>
</dbReference>
<dbReference type="SUPFAM" id="SSF63965">
    <property type="entry name" value="Precorrin-8X methylmutase CbiC/CobH"/>
    <property type="match status" value="1"/>
</dbReference>
<dbReference type="OrthoDB" id="9780708at2"/>
<name>A0A0F4IJ40_9ACTN</name>
<proteinExistence type="inferred from homology"/>
<dbReference type="PANTHER" id="PTHR43588:SF1">
    <property type="entry name" value="COBALT-PRECORRIN-8 METHYLMUTASE"/>
    <property type="match status" value="1"/>
</dbReference>
<feature type="domain" description="Cobalamin biosynthesis precorrin-8X methylmutase CobH/CbiC" evidence="5">
    <location>
        <begin position="16"/>
        <end position="212"/>
    </location>
</feature>
<gene>
    <name evidence="6" type="primary">cobH</name>
    <name evidence="6" type="ORF">VR44_38055</name>
</gene>
<dbReference type="PATRIC" id="fig|68223.7.peg.5177"/>
<dbReference type="Gene3D" id="3.40.50.10230">
    <property type="entry name" value="Cobalamin biosynthesis CobH/CbiC, precorrin-8X methylmutase"/>
    <property type="match status" value="1"/>
</dbReference>
<organism evidence="6 7">
    <name type="scientific">Streptomyces katrae</name>
    <dbReference type="NCBI Taxonomy" id="68223"/>
    <lineage>
        <taxon>Bacteria</taxon>
        <taxon>Bacillati</taxon>
        <taxon>Actinomycetota</taxon>
        <taxon>Actinomycetes</taxon>
        <taxon>Kitasatosporales</taxon>
        <taxon>Streptomycetaceae</taxon>
        <taxon>Streptomyces</taxon>
    </lineage>
</organism>
<evidence type="ECO:0000313" key="7">
    <source>
        <dbReference type="Proteomes" id="UP000033551"/>
    </source>
</evidence>
<dbReference type="UniPathway" id="UPA00148"/>
<evidence type="ECO:0000256" key="1">
    <source>
        <dbReference type="ARBA" id="ARBA00004953"/>
    </source>
</evidence>
<protein>
    <submittedName>
        <fullName evidence="6">Precorrin-8X methylmutase</fullName>
        <ecNumber evidence="6">5.4.99.61</ecNumber>
    </submittedName>
</protein>
<comment type="pathway">
    <text evidence="1">Cofactor biosynthesis; adenosylcobalamin biosynthesis.</text>
</comment>